<dbReference type="GO" id="GO:0003677">
    <property type="term" value="F:DNA binding"/>
    <property type="evidence" value="ECO:0007669"/>
    <property type="project" value="InterPro"/>
</dbReference>
<evidence type="ECO:0000313" key="8">
    <source>
        <dbReference type="EMBL" id="MBC1520275.1"/>
    </source>
</evidence>
<dbReference type="InterPro" id="IPR007492">
    <property type="entry name" value="LytTR_DNA-bd_dom"/>
</dbReference>
<dbReference type="Pfam" id="PF04397">
    <property type="entry name" value="LytTR"/>
    <property type="match status" value="1"/>
</dbReference>
<dbReference type="GO" id="GO:0000156">
    <property type="term" value="F:phosphorelay response regulator activity"/>
    <property type="evidence" value="ECO:0007669"/>
    <property type="project" value="InterPro"/>
</dbReference>
<evidence type="ECO:0000259" key="7">
    <source>
        <dbReference type="PROSITE" id="PS50930"/>
    </source>
</evidence>
<proteinExistence type="predicted"/>
<accession>A0A841ZM62</accession>
<dbReference type="AlphaFoldDB" id="A0A841ZM62"/>
<keyword evidence="3" id="KW-0010">Activator</keyword>
<dbReference type="PANTHER" id="PTHR37299">
    <property type="entry name" value="TRANSCRIPTIONAL REGULATOR-RELATED"/>
    <property type="match status" value="1"/>
</dbReference>
<gene>
    <name evidence="8" type="ORF">HB912_01275</name>
</gene>
<dbReference type="SMART" id="SM00850">
    <property type="entry name" value="LytTR"/>
    <property type="match status" value="1"/>
</dbReference>
<dbReference type="InterPro" id="IPR046947">
    <property type="entry name" value="LytR-like"/>
</dbReference>
<dbReference type="Gene3D" id="3.40.50.2300">
    <property type="match status" value="1"/>
</dbReference>
<evidence type="ECO:0000256" key="4">
    <source>
        <dbReference type="ARBA" id="ARBA00037164"/>
    </source>
</evidence>
<feature type="domain" description="HTH LytTR-type" evidence="7">
    <location>
        <begin position="142"/>
        <end position="244"/>
    </location>
</feature>
<evidence type="ECO:0000256" key="1">
    <source>
        <dbReference type="ARBA" id="ARBA00022490"/>
    </source>
</evidence>
<evidence type="ECO:0000256" key="2">
    <source>
        <dbReference type="ARBA" id="ARBA00023012"/>
    </source>
</evidence>
<protein>
    <submittedName>
        <fullName evidence="8">Response regulator transcription factor</fullName>
    </submittedName>
</protein>
<feature type="modified residue" description="4-aspartylphosphate" evidence="5">
    <location>
        <position position="59"/>
    </location>
</feature>
<evidence type="ECO:0000259" key="6">
    <source>
        <dbReference type="PROSITE" id="PS50110"/>
    </source>
</evidence>
<dbReference type="SUPFAM" id="SSF52172">
    <property type="entry name" value="CheY-like"/>
    <property type="match status" value="1"/>
</dbReference>
<dbReference type="Proteomes" id="UP000559885">
    <property type="component" value="Unassembled WGS sequence"/>
</dbReference>
<dbReference type="Gene3D" id="2.40.50.1020">
    <property type="entry name" value="LytTr DNA-binding domain"/>
    <property type="match status" value="1"/>
</dbReference>
<dbReference type="RefSeq" id="WP_185371863.1">
    <property type="nucleotide sequence ID" value="NZ_JAARRM010000001.1"/>
</dbReference>
<sequence>MDIFVIEDNIFQRERVWKVITQFMTTNQITLAIRQDILTAEQLLKDENLRKGPNIYVLDIDLHERLNGIELGREIRAMDTEGYIIYVTSHDNRLKEIIDEYIAPITFIPKTDDQNLTHEAIKKAFKQIAIREDFRNQKENFFTIQRGSVQKKIPYRDILYFEKIPRSKKVKLYATNGVFTINHYLTQIKKDLTGDQFIHLNSFIINALNILELNLKEDFVEFTNHERLFVGKHSLRAIKKQLIQT</sequence>
<dbReference type="PANTHER" id="PTHR37299:SF3">
    <property type="entry name" value="STAGE 0 SPORULATION PROTEIN A HOMOLOG"/>
    <property type="match status" value="1"/>
</dbReference>
<dbReference type="PROSITE" id="PS50930">
    <property type="entry name" value="HTH_LYTTR"/>
    <property type="match status" value="1"/>
</dbReference>
<dbReference type="InterPro" id="IPR011006">
    <property type="entry name" value="CheY-like_superfamily"/>
</dbReference>
<dbReference type="InterPro" id="IPR001789">
    <property type="entry name" value="Sig_transdc_resp-reg_receiver"/>
</dbReference>
<evidence type="ECO:0000256" key="3">
    <source>
        <dbReference type="ARBA" id="ARBA00023159"/>
    </source>
</evidence>
<reference evidence="8 9" key="1">
    <citation type="submission" date="2020-03" db="EMBL/GenBank/DDBJ databases">
        <title>Soil Listeria distribution.</title>
        <authorList>
            <person name="Liao J."/>
            <person name="Wiedmann M."/>
        </authorList>
    </citation>
    <scope>NUCLEOTIDE SEQUENCE [LARGE SCALE GENOMIC DNA]</scope>
    <source>
        <strain evidence="8 9">FSL L7-1507</strain>
    </source>
</reference>
<organism evidence="8 9">
    <name type="scientific">Listeria aquatica</name>
    <dbReference type="NCBI Taxonomy" id="1494960"/>
    <lineage>
        <taxon>Bacteria</taxon>
        <taxon>Bacillati</taxon>
        <taxon>Bacillota</taxon>
        <taxon>Bacilli</taxon>
        <taxon>Bacillales</taxon>
        <taxon>Listeriaceae</taxon>
        <taxon>Listeria</taxon>
    </lineage>
</organism>
<keyword evidence="2" id="KW-0902">Two-component regulatory system</keyword>
<feature type="domain" description="Response regulatory" evidence="6">
    <location>
        <begin position="2"/>
        <end position="125"/>
    </location>
</feature>
<comment type="caution">
    <text evidence="8">The sequence shown here is derived from an EMBL/GenBank/DDBJ whole genome shotgun (WGS) entry which is preliminary data.</text>
</comment>
<dbReference type="PROSITE" id="PS50110">
    <property type="entry name" value="RESPONSE_REGULATORY"/>
    <property type="match status" value="1"/>
</dbReference>
<evidence type="ECO:0000313" key="9">
    <source>
        <dbReference type="Proteomes" id="UP000559885"/>
    </source>
</evidence>
<name>A0A841ZM62_9LIST</name>
<evidence type="ECO:0000256" key="5">
    <source>
        <dbReference type="PROSITE-ProRule" id="PRU00169"/>
    </source>
</evidence>
<comment type="function">
    <text evidence="4">Required for high-level post-exponential phase expression of a series of secreted proteins.</text>
</comment>
<dbReference type="EMBL" id="JAARRM010000001">
    <property type="protein sequence ID" value="MBC1520275.1"/>
    <property type="molecule type" value="Genomic_DNA"/>
</dbReference>
<keyword evidence="5" id="KW-0597">Phosphoprotein</keyword>
<dbReference type="Pfam" id="PF00072">
    <property type="entry name" value="Response_reg"/>
    <property type="match status" value="1"/>
</dbReference>
<keyword evidence="1" id="KW-0963">Cytoplasm</keyword>